<keyword evidence="3" id="KW-1185">Reference proteome</keyword>
<sequence length="119" mass="12635">MGNRCNITFLEGIKVNQVICMTGRSIAKGEELFVSYGDEVDRSHWDGTGSSAEADARHDSPETGCGTECAVDGQEPQPTGAVQRAPRPDFAHALQTFAAQLSENDQANGSDTVGHDQAP</sequence>
<evidence type="ECO:0000256" key="1">
    <source>
        <dbReference type="SAM" id="MobiDB-lite"/>
    </source>
</evidence>
<reference evidence="2" key="1">
    <citation type="submission" date="2022-07" db="EMBL/GenBank/DDBJ databases">
        <title>Phylogenomic reconstructions and comparative analyses of Kickxellomycotina fungi.</title>
        <authorList>
            <person name="Reynolds N.K."/>
            <person name="Stajich J.E."/>
            <person name="Barry K."/>
            <person name="Grigoriev I.V."/>
            <person name="Crous P."/>
            <person name="Smith M.E."/>
        </authorList>
    </citation>
    <scope>NUCLEOTIDE SEQUENCE</scope>
    <source>
        <strain evidence="2">BCRC 34381</strain>
    </source>
</reference>
<dbReference type="Proteomes" id="UP001143981">
    <property type="component" value="Unassembled WGS sequence"/>
</dbReference>
<gene>
    <name evidence="2" type="ORF">LPJ61_005534</name>
</gene>
<feature type="region of interest" description="Disordered" evidence="1">
    <location>
        <begin position="99"/>
        <end position="119"/>
    </location>
</feature>
<feature type="compositionally biased region" description="Polar residues" evidence="1">
    <location>
        <begin position="99"/>
        <end position="111"/>
    </location>
</feature>
<dbReference type="AlphaFoldDB" id="A0A9W7Y6K2"/>
<evidence type="ECO:0008006" key="4">
    <source>
        <dbReference type="Google" id="ProtNLM"/>
    </source>
</evidence>
<name>A0A9W7Y6K2_9FUNG</name>
<dbReference type="OrthoDB" id="5560686at2759"/>
<organism evidence="2 3">
    <name type="scientific">Coemansia biformis</name>
    <dbReference type="NCBI Taxonomy" id="1286918"/>
    <lineage>
        <taxon>Eukaryota</taxon>
        <taxon>Fungi</taxon>
        <taxon>Fungi incertae sedis</taxon>
        <taxon>Zoopagomycota</taxon>
        <taxon>Kickxellomycotina</taxon>
        <taxon>Kickxellomycetes</taxon>
        <taxon>Kickxellales</taxon>
        <taxon>Kickxellaceae</taxon>
        <taxon>Coemansia</taxon>
    </lineage>
</organism>
<dbReference type="InterPro" id="IPR046341">
    <property type="entry name" value="SET_dom_sf"/>
</dbReference>
<comment type="caution">
    <text evidence="2">The sequence shown here is derived from an EMBL/GenBank/DDBJ whole genome shotgun (WGS) entry which is preliminary data.</text>
</comment>
<feature type="region of interest" description="Disordered" evidence="1">
    <location>
        <begin position="44"/>
        <end position="87"/>
    </location>
</feature>
<evidence type="ECO:0000313" key="3">
    <source>
        <dbReference type="Proteomes" id="UP001143981"/>
    </source>
</evidence>
<proteinExistence type="predicted"/>
<protein>
    <recommendedName>
        <fullName evidence="4">SET domain-containing protein</fullName>
    </recommendedName>
</protein>
<evidence type="ECO:0000313" key="2">
    <source>
        <dbReference type="EMBL" id="KAJ1725934.1"/>
    </source>
</evidence>
<accession>A0A9W7Y6K2</accession>
<dbReference type="SUPFAM" id="SSF82199">
    <property type="entry name" value="SET domain"/>
    <property type="match status" value="1"/>
</dbReference>
<dbReference type="EMBL" id="JANBOI010001890">
    <property type="protein sequence ID" value="KAJ1725934.1"/>
    <property type="molecule type" value="Genomic_DNA"/>
</dbReference>